<proteinExistence type="predicted"/>
<dbReference type="Gene3D" id="2.60.120.620">
    <property type="entry name" value="q2cbj1_9rhob like domain"/>
    <property type="match status" value="1"/>
</dbReference>
<dbReference type="InterPro" id="IPR005123">
    <property type="entry name" value="Oxoglu/Fe-dep_dioxygenase_dom"/>
</dbReference>
<dbReference type="InterPro" id="IPR044862">
    <property type="entry name" value="Pro_4_hyd_alph_FE2OG_OXY"/>
</dbReference>
<sequence length="1296" mass="148583">MTTWPDLLPEILNQIAGKFQFYEDFINFLSVCSSWRSASTNKEPIHHHLHLPSKFPMLMLSDSKDHDDDEDRRFLLSNGTIRNLRLPEAHGQRCVSSHGWLITTGGSEFYASLIHPLSGTQIDLPELYMFEEFYFDQDEWIYYGQSMRKAVLTSSNPNSFCVVIVWGKTLGFCRPGFDVSWTRITGDWEGDLFDITYHTMRKRLYVVTGMGSVYECDIFDGNSGSLALNRVSTFPLKEFGLPSFQWAYVVEWDRESLLIVTRERNYYKKRDYEYGRYGPYRTKKFECFLLGLEDEKWSKATSLGDKSVFLGFNSSFVVNAGGGVKGDCIYFTDDLYEPYRGLPAGGGVDAGVYRMCDSGIESIFESRESLDFRGSPPLWFLSIASSQDVTMKVLLYQDPWKFTSHGTLQDWTGQNRTGLDSTGQDKREGRDWTGLDGTGHDWTEQMSVLCLVSVVADGNTSDGGGGWWWSVVVEYVKMVGSGGGSCVDYENFGGAVRAWIQVELKDADLNFRNRQLSIYNPATEKLKEKVEEFFGCEYELFIEFTSLIRFVGSVLDLHIQHSGFGSKYHQSDSWSKGASIGWHSDDNRPYLKQRDYAAVCYLNSHGVDFGGGLFHFQDGEPKTFIPMAGDVLIYTADSRNVHSVEEVSSISYVQLMKKLQITNGERLTLTLWFSRDKSHDEDSKLISFLTKCPFNCSDPVQTTTYHCQPHRTCIGYKPYPTDAKKHSSSDFSDILLEPLHVVRGNELLDKDFANLSHLLQVVKFYHWKASELQRSEFKREPIKVVPISTSQLEDVCHLKAEFLKDEHLADTIFRCREDVEHDWVSFRGTVDIWEAYTNSLLNKISVHIYPSIPIIELQLQPTTNQTPMTTWPDLLPEILNQIAGKFQFYEDFINFLSVCSSWRSASTNKEPIHHHLHLPSKFPMLMLSDSKDHDDDEDRRFLLSNGTIRNLRLPEAHGQRCVSSHGWLITTGGSEFCASLIHPLSGAQIDLPELYMFEEFYFDQDEWIYYGQSMRKAVLTSSNPNSFRVVIVWGKTLGFCRPGFDVSWTRITGDWEGDLFDITYHTMRKRLYVVTGMGSVYECDIFDGNSGSLALNRVSTFPLKEFGLPSFQWAPLSEPSTGWISWIPGKVNVHLWRVSINRLPTLDNLSERGVRLQSVDCPLCHTTKENLEHLFVRRSSTKLVSASLSRWVDWWPLDVASIQGLWLKVLSTASDSHSKQVRKVLVAAFLWSMWLYRNGKVFNGKIKSEKDITGEIQYWAFVWIRSRFKYGNQLNWESWVCNPKNAFRACIHLASR</sequence>
<dbReference type="SMART" id="SM00256">
    <property type="entry name" value="FBOX"/>
    <property type="match status" value="2"/>
</dbReference>
<comment type="caution">
    <text evidence="3">The sequence shown here is derived from an EMBL/GenBank/DDBJ whole genome shotgun (WGS) entry which is preliminary data.</text>
</comment>
<dbReference type="InterPro" id="IPR050942">
    <property type="entry name" value="F-box_BR-signaling"/>
</dbReference>
<evidence type="ECO:0000313" key="4">
    <source>
        <dbReference type="Proteomes" id="UP001172457"/>
    </source>
</evidence>
<keyword evidence="4" id="KW-1185">Reference proteome</keyword>
<evidence type="ECO:0000313" key="3">
    <source>
        <dbReference type="EMBL" id="KAJ9563649.1"/>
    </source>
</evidence>
<dbReference type="Pfam" id="PF13640">
    <property type="entry name" value="2OG-FeII_Oxy_3"/>
    <property type="match status" value="1"/>
</dbReference>
<gene>
    <name evidence="3" type="ORF">OSB04_008809</name>
</gene>
<accession>A0AA38TP79</accession>
<organism evidence="3 4">
    <name type="scientific">Centaurea solstitialis</name>
    <name type="common">yellow star-thistle</name>
    <dbReference type="NCBI Taxonomy" id="347529"/>
    <lineage>
        <taxon>Eukaryota</taxon>
        <taxon>Viridiplantae</taxon>
        <taxon>Streptophyta</taxon>
        <taxon>Embryophyta</taxon>
        <taxon>Tracheophyta</taxon>
        <taxon>Spermatophyta</taxon>
        <taxon>Magnoliopsida</taxon>
        <taxon>eudicotyledons</taxon>
        <taxon>Gunneridae</taxon>
        <taxon>Pentapetalae</taxon>
        <taxon>asterids</taxon>
        <taxon>campanulids</taxon>
        <taxon>Asterales</taxon>
        <taxon>Asteraceae</taxon>
        <taxon>Carduoideae</taxon>
        <taxon>Cardueae</taxon>
        <taxon>Centaureinae</taxon>
        <taxon>Centaurea</taxon>
    </lineage>
</organism>
<dbReference type="Pfam" id="PF13966">
    <property type="entry name" value="zf-RVT"/>
    <property type="match status" value="1"/>
</dbReference>
<protein>
    <recommendedName>
        <fullName evidence="2">Fe2OG dioxygenase domain-containing protein</fullName>
    </recommendedName>
</protein>
<dbReference type="PANTHER" id="PTHR44259">
    <property type="entry name" value="OS07G0183000 PROTEIN-RELATED"/>
    <property type="match status" value="1"/>
</dbReference>
<dbReference type="Pfam" id="PF03478">
    <property type="entry name" value="Beta-prop_KIB1-4"/>
    <property type="match status" value="2"/>
</dbReference>
<dbReference type="Proteomes" id="UP001172457">
    <property type="component" value="Chromosome 2"/>
</dbReference>
<feature type="compositionally biased region" description="Basic and acidic residues" evidence="1">
    <location>
        <begin position="423"/>
        <end position="433"/>
    </location>
</feature>
<dbReference type="InterPro" id="IPR005174">
    <property type="entry name" value="KIB1-4_b-propeller"/>
</dbReference>
<feature type="region of interest" description="Disordered" evidence="1">
    <location>
        <begin position="413"/>
        <end position="433"/>
    </location>
</feature>
<feature type="domain" description="Fe2OG dioxygenase" evidence="2">
    <location>
        <begin position="558"/>
        <end position="675"/>
    </location>
</feature>
<feature type="compositionally biased region" description="Polar residues" evidence="1">
    <location>
        <begin position="413"/>
        <end position="422"/>
    </location>
</feature>
<dbReference type="PANTHER" id="PTHR44259:SF114">
    <property type="entry name" value="OS06G0707300 PROTEIN"/>
    <property type="match status" value="1"/>
</dbReference>
<dbReference type="InterPro" id="IPR026960">
    <property type="entry name" value="RVT-Znf"/>
</dbReference>
<dbReference type="PROSITE" id="PS51471">
    <property type="entry name" value="FE2OG_OXY"/>
    <property type="match status" value="1"/>
</dbReference>
<reference evidence="3" key="1">
    <citation type="submission" date="2023-03" db="EMBL/GenBank/DDBJ databases">
        <title>Chromosome-scale reference genome and RAD-based genetic map of yellow starthistle (Centaurea solstitialis) reveal putative structural variation and QTLs associated with invader traits.</title>
        <authorList>
            <person name="Reatini B."/>
            <person name="Cang F.A."/>
            <person name="Jiang Q."/>
            <person name="Mckibben M.T.W."/>
            <person name="Barker M.S."/>
            <person name="Rieseberg L.H."/>
            <person name="Dlugosch K.M."/>
        </authorList>
    </citation>
    <scope>NUCLEOTIDE SEQUENCE</scope>
    <source>
        <strain evidence="3">CAN-66</strain>
        <tissue evidence="3">Leaf</tissue>
    </source>
</reference>
<dbReference type="EMBL" id="JARYMX010000002">
    <property type="protein sequence ID" value="KAJ9563649.1"/>
    <property type="molecule type" value="Genomic_DNA"/>
</dbReference>
<evidence type="ECO:0000256" key="1">
    <source>
        <dbReference type="SAM" id="MobiDB-lite"/>
    </source>
</evidence>
<dbReference type="InterPro" id="IPR001810">
    <property type="entry name" value="F-box_dom"/>
</dbReference>
<name>A0AA38TP79_9ASTR</name>
<evidence type="ECO:0000259" key="2">
    <source>
        <dbReference type="PROSITE" id="PS51471"/>
    </source>
</evidence>